<keyword evidence="7" id="KW-0464">Manganese</keyword>
<dbReference type="InterPro" id="IPR011650">
    <property type="entry name" value="Peptidase_M20_dimer"/>
</dbReference>
<dbReference type="OrthoDB" id="4676at2759"/>
<dbReference type="Pfam" id="PF01546">
    <property type="entry name" value="Peptidase_M20"/>
    <property type="match status" value="1"/>
</dbReference>
<dbReference type="EnsemblPlants" id="Pp3c3_1160V3.1">
    <property type="protein sequence ID" value="Pp3c3_1160V3.1"/>
    <property type="gene ID" value="Pp3c3_1160"/>
</dbReference>
<evidence type="ECO:0000256" key="5">
    <source>
        <dbReference type="ARBA" id="ARBA00022723"/>
    </source>
</evidence>
<dbReference type="PANTHER" id="PTHR32494:SF19">
    <property type="entry name" value="ALLANTOATE DEIMINASE-RELATED"/>
    <property type="match status" value="1"/>
</dbReference>
<evidence type="ECO:0000313" key="10">
    <source>
        <dbReference type="EMBL" id="PNR56849.1"/>
    </source>
</evidence>
<dbReference type="Gramene" id="Pp3c3_1160V3.1">
    <property type="protein sequence ID" value="Pp3c3_1160V3.1"/>
    <property type="gene ID" value="Pp3c3_1160"/>
</dbReference>
<dbReference type="PROSITE" id="PS00758">
    <property type="entry name" value="ARGE_DAPE_CPG2_1"/>
    <property type="match status" value="1"/>
</dbReference>
<keyword evidence="5" id="KW-0479">Metal-binding</keyword>
<evidence type="ECO:0000313" key="11">
    <source>
        <dbReference type="EnsemblPlants" id="Pp3c3_1160V3.1"/>
    </source>
</evidence>
<dbReference type="SUPFAM" id="SSF55031">
    <property type="entry name" value="Bacterial exopeptidase dimerisation domain"/>
    <property type="match status" value="1"/>
</dbReference>
<dbReference type="GO" id="GO:0047652">
    <property type="term" value="F:allantoate deiminase activity"/>
    <property type="evidence" value="ECO:0000318"/>
    <property type="project" value="GO_Central"/>
</dbReference>
<dbReference type="Gene3D" id="3.30.70.360">
    <property type="match status" value="1"/>
</dbReference>
<dbReference type="AlphaFoldDB" id="A0A2K1KSW0"/>
<dbReference type="STRING" id="3218.A0A2K1KSW0"/>
<evidence type="ECO:0000256" key="4">
    <source>
        <dbReference type="ARBA" id="ARBA00022631"/>
    </source>
</evidence>
<dbReference type="InterPro" id="IPR010158">
    <property type="entry name" value="Amidase_Cbmase"/>
</dbReference>
<accession>A0A2K1KSW0</accession>
<sequence>MKKGNSTGYVAQLILVTTLLQACCATAFFVDAAPQPFVSPGYGLPGFNSMRHRSILRDEVAARLKELGNVSDSRHVLERTFLSPAALAAGRLLASWMRDAGLRTWEDELGNVHGRSDGANATAPALLLGSHLDTVIDAGKYDGALGIVTAIAAVKVLKIEGKLQQFPRPIEIIAFSDEEGIRFQTTFLGSSAIAGTFQPKHLKNVDARGISIGAALRAASHLGTLESLSTMKYEPTSVWGYVELHIEQGPVLEAHGLPLGVVEAIAGQTRLAVRVEGSQGHAGTVPMSMRKDPMIAAAQSIVAIENICTHPEKGVGGSRGATAMSTAVNHAGAIVCTVGEIHSWPGASNVIPGEVMFTIDVRSKDDSNRETNVVRIESEIRKICRKRGVGCVIERKHEANAIGCAPGLSDRLNAAAFTAMRELPPFRNNFTALEDGGFTAPTLVSGAGHDAMAMASLTQVGMLFLRCTGGVSHSPAEHVQDDDIWAGSLALLRFMEGVLGDLSQNQSA</sequence>
<dbReference type="Proteomes" id="UP000006727">
    <property type="component" value="Chromosome 3"/>
</dbReference>
<keyword evidence="12" id="KW-1185">Reference proteome</keyword>
<dbReference type="InterPro" id="IPR001261">
    <property type="entry name" value="ArgE/DapE_CS"/>
</dbReference>
<dbReference type="CDD" id="cd03884">
    <property type="entry name" value="M20_bAS"/>
    <property type="match status" value="1"/>
</dbReference>
<protein>
    <recommendedName>
        <fullName evidence="9">Peptidase M20 dimerisation domain-containing protein</fullName>
    </recommendedName>
</protein>
<evidence type="ECO:0000256" key="3">
    <source>
        <dbReference type="ARBA" id="ARBA00011738"/>
    </source>
</evidence>
<dbReference type="InterPro" id="IPR036264">
    <property type="entry name" value="Bact_exopeptidase_dim_dom"/>
</dbReference>
<evidence type="ECO:0000256" key="6">
    <source>
        <dbReference type="ARBA" id="ARBA00022801"/>
    </source>
</evidence>
<comment type="similarity">
    <text evidence="2">Belongs to the peptidase M20A family.</text>
</comment>
<dbReference type="GO" id="GO:0006144">
    <property type="term" value="P:purine nucleobase metabolic process"/>
    <property type="evidence" value="ECO:0007669"/>
    <property type="project" value="UniProtKB-KW"/>
</dbReference>
<dbReference type="GeneID" id="112279686"/>
<evidence type="ECO:0000313" key="12">
    <source>
        <dbReference type="Proteomes" id="UP000006727"/>
    </source>
</evidence>
<comment type="cofactor">
    <cofactor evidence="1">
        <name>Mn(2+)</name>
        <dbReference type="ChEBI" id="CHEBI:29035"/>
    </cofactor>
</comment>
<keyword evidence="8" id="KW-0732">Signal</keyword>
<dbReference type="InterPro" id="IPR002933">
    <property type="entry name" value="Peptidase_M20"/>
</dbReference>
<dbReference type="EMBL" id="ABEU02000003">
    <property type="protein sequence ID" value="PNR56849.1"/>
    <property type="molecule type" value="Genomic_DNA"/>
</dbReference>
<dbReference type="PROSITE" id="PS51257">
    <property type="entry name" value="PROKAR_LIPOPROTEIN"/>
    <property type="match status" value="1"/>
</dbReference>
<organism evidence="10">
    <name type="scientific">Physcomitrium patens</name>
    <name type="common">Spreading-leaved earth moss</name>
    <name type="synonym">Physcomitrella patens</name>
    <dbReference type="NCBI Taxonomy" id="3218"/>
    <lineage>
        <taxon>Eukaryota</taxon>
        <taxon>Viridiplantae</taxon>
        <taxon>Streptophyta</taxon>
        <taxon>Embryophyta</taxon>
        <taxon>Bryophyta</taxon>
        <taxon>Bryophytina</taxon>
        <taxon>Bryopsida</taxon>
        <taxon>Funariidae</taxon>
        <taxon>Funariales</taxon>
        <taxon>Funariaceae</taxon>
        <taxon>Physcomitrium</taxon>
    </lineage>
</organism>
<keyword evidence="6" id="KW-0378">Hydrolase</keyword>
<dbReference type="Gene3D" id="3.40.630.10">
    <property type="entry name" value="Zn peptidases"/>
    <property type="match status" value="1"/>
</dbReference>
<dbReference type="PaxDb" id="3218-PP1S1_309V6.1"/>
<feature type="domain" description="Peptidase M20 dimerisation" evidence="9">
    <location>
        <begin position="267"/>
        <end position="385"/>
    </location>
</feature>
<dbReference type="RefSeq" id="XP_024370115.1">
    <property type="nucleotide sequence ID" value="XM_024514347.2"/>
</dbReference>
<feature type="chain" id="PRO_5044576464" description="Peptidase M20 dimerisation domain-containing protein" evidence="8">
    <location>
        <begin position="28"/>
        <end position="508"/>
    </location>
</feature>
<evidence type="ECO:0000256" key="7">
    <source>
        <dbReference type="ARBA" id="ARBA00023211"/>
    </source>
</evidence>
<reference evidence="10 12" key="1">
    <citation type="journal article" date="2008" name="Science">
        <title>The Physcomitrella genome reveals evolutionary insights into the conquest of land by plants.</title>
        <authorList>
            <person name="Rensing S."/>
            <person name="Lang D."/>
            <person name="Zimmer A."/>
            <person name="Terry A."/>
            <person name="Salamov A."/>
            <person name="Shapiro H."/>
            <person name="Nishiyama T."/>
            <person name="Perroud P.-F."/>
            <person name="Lindquist E."/>
            <person name="Kamisugi Y."/>
            <person name="Tanahashi T."/>
            <person name="Sakakibara K."/>
            <person name="Fujita T."/>
            <person name="Oishi K."/>
            <person name="Shin-I T."/>
            <person name="Kuroki Y."/>
            <person name="Toyoda A."/>
            <person name="Suzuki Y."/>
            <person name="Hashimoto A."/>
            <person name="Yamaguchi K."/>
            <person name="Sugano A."/>
            <person name="Kohara Y."/>
            <person name="Fujiyama A."/>
            <person name="Anterola A."/>
            <person name="Aoki S."/>
            <person name="Ashton N."/>
            <person name="Barbazuk W.B."/>
            <person name="Barker E."/>
            <person name="Bennetzen J."/>
            <person name="Bezanilla M."/>
            <person name="Blankenship R."/>
            <person name="Cho S.H."/>
            <person name="Dutcher S."/>
            <person name="Estelle M."/>
            <person name="Fawcett J.A."/>
            <person name="Gundlach H."/>
            <person name="Hanada K."/>
            <person name="Heyl A."/>
            <person name="Hicks K.A."/>
            <person name="Hugh J."/>
            <person name="Lohr M."/>
            <person name="Mayer K."/>
            <person name="Melkozernov A."/>
            <person name="Murata T."/>
            <person name="Nelson D."/>
            <person name="Pils B."/>
            <person name="Prigge M."/>
            <person name="Reiss B."/>
            <person name="Renner T."/>
            <person name="Rombauts S."/>
            <person name="Rushton P."/>
            <person name="Sanderfoot A."/>
            <person name="Schween G."/>
            <person name="Shiu S.-H."/>
            <person name="Stueber K."/>
            <person name="Theodoulou F.L."/>
            <person name="Tu H."/>
            <person name="Van de Peer Y."/>
            <person name="Verrier P.J."/>
            <person name="Waters E."/>
            <person name="Wood A."/>
            <person name="Yang L."/>
            <person name="Cove D."/>
            <person name="Cuming A."/>
            <person name="Hasebe M."/>
            <person name="Lucas S."/>
            <person name="Mishler D.B."/>
            <person name="Reski R."/>
            <person name="Grigoriev I."/>
            <person name="Quatrano R.S."/>
            <person name="Boore J.L."/>
        </authorList>
    </citation>
    <scope>NUCLEOTIDE SEQUENCE [LARGE SCALE GENOMIC DNA]</scope>
    <source>
        <strain evidence="11 12">cv. Gransden 2004</strain>
    </source>
</reference>
<name>A0A2K1KSW0_PHYPA</name>
<evidence type="ECO:0000259" key="9">
    <source>
        <dbReference type="Pfam" id="PF07687"/>
    </source>
</evidence>
<dbReference type="GO" id="GO:0000256">
    <property type="term" value="P:allantoin catabolic process"/>
    <property type="evidence" value="ECO:0000318"/>
    <property type="project" value="GO_Central"/>
</dbReference>
<evidence type="ECO:0000256" key="2">
    <source>
        <dbReference type="ARBA" id="ARBA00006247"/>
    </source>
</evidence>
<reference evidence="10 12" key="2">
    <citation type="journal article" date="2018" name="Plant J.">
        <title>The Physcomitrella patens chromosome-scale assembly reveals moss genome structure and evolution.</title>
        <authorList>
            <person name="Lang D."/>
            <person name="Ullrich K.K."/>
            <person name="Murat F."/>
            <person name="Fuchs J."/>
            <person name="Jenkins J."/>
            <person name="Haas F.B."/>
            <person name="Piednoel M."/>
            <person name="Gundlach H."/>
            <person name="Van Bel M."/>
            <person name="Meyberg R."/>
            <person name="Vives C."/>
            <person name="Morata J."/>
            <person name="Symeonidi A."/>
            <person name="Hiss M."/>
            <person name="Muchero W."/>
            <person name="Kamisugi Y."/>
            <person name="Saleh O."/>
            <person name="Blanc G."/>
            <person name="Decker E.L."/>
            <person name="van Gessel N."/>
            <person name="Grimwood J."/>
            <person name="Hayes R.D."/>
            <person name="Graham S.W."/>
            <person name="Gunter L.E."/>
            <person name="McDaniel S.F."/>
            <person name="Hoernstein S.N.W."/>
            <person name="Larsson A."/>
            <person name="Li F.W."/>
            <person name="Perroud P.F."/>
            <person name="Phillips J."/>
            <person name="Ranjan P."/>
            <person name="Rokshar D.S."/>
            <person name="Rothfels C.J."/>
            <person name="Schneider L."/>
            <person name="Shu S."/>
            <person name="Stevenson D.W."/>
            <person name="Thummler F."/>
            <person name="Tillich M."/>
            <person name="Villarreal Aguilar J.C."/>
            <person name="Widiez T."/>
            <person name="Wong G.K."/>
            <person name="Wymore A."/>
            <person name="Zhang Y."/>
            <person name="Zimmer A.D."/>
            <person name="Quatrano R.S."/>
            <person name="Mayer K.F.X."/>
            <person name="Goodstein D."/>
            <person name="Casacuberta J.M."/>
            <person name="Vandepoele K."/>
            <person name="Reski R."/>
            <person name="Cuming A.C."/>
            <person name="Tuskan G.A."/>
            <person name="Maumus F."/>
            <person name="Salse J."/>
            <person name="Schmutz J."/>
            <person name="Rensing S.A."/>
        </authorList>
    </citation>
    <scope>NUCLEOTIDE SEQUENCE [LARGE SCALE GENOMIC DNA]</scope>
    <source>
        <strain evidence="11 12">cv. Gransden 2004</strain>
    </source>
</reference>
<dbReference type="GO" id="GO:0046872">
    <property type="term" value="F:metal ion binding"/>
    <property type="evidence" value="ECO:0007669"/>
    <property type="project" value="UniProtKB-KW"/>
</dbReference>
<keyword evidence="4" id="KW-0659">Purine metabolism</keyword>
<evidence type="ECO:0000256" key="8">
    <source>
        <dbReference type="SAM" id="SignalP"/>
    </source>
</evidence>
<dbReference type="NCBIfam" id="TIGR01879">
    <property type="entry name" value="hydantase"/>
    <property type="match status" value="1"/>
</dbReference>
<feature type="signal peptide" evidence="8">
    <location>
        <begin position="1"/>
        <end position="27"/>
    </location>
</feature>
<reference evidence="11" key="3">
    <citation type="submission" date="2020-12" db="UniProtKB">
        <authorList>
            <consortium name="EnsemblPlants"/>
        </authorList>
    </citation>
    <scope>IDENTIFICATION</scope>
</reference>
<gene>
    <name evidence="11" type="primary">LOC112279686</name>
    <name evidence="10" type="ORF">PHYPA_003841</name>
</gene>
<comment type="subunit">
    <text evidence="3">Homodimer.</text>
</comment>
<dbReference type="PANTHER" id="PTHR32494">
    <property type="entry name" value="ALLANTOATE DEIMINASE-RELATED"/>
    <property type="match status" value="1"/>
</dbReference>
<evidence type="ECO:0000256" key="1">
    <source>
        <dbReference type="ARBA" id="ARBA00001936"/>
    </source>
</evidence>
<dbReference type="Pfam" id="PF07687">
    <property type="entry name" value="M20_dimer"/>
    <property type="match status" value="1"/>
</dbReference>
<proteinExistence type="inferred from homology"/>
<dbReference type="SUPFAM" id="SSF53187">
    <property type="entry name" value="Zn-dependent exopeptidases"/>
    <property type="match status" value="1"/>
</dbReference>